<dbReference type="Proteomes" id="UP001597512">
    <property type="component" value="Unassembled WGS sequence"/>
</dbReference>
<protein>
    <submittedName>
        <fullName evidence="1">Uncharacterized protein</fullName>
    </submittedName>
</protein>
<organism evidence="1 2">
    <name type="scientific">Spirosoma flavum</name>
    <dbReference type="NCBI Taxonomy" id="2048557"/>
    <lineage>
        <taxon>Bacteria</taxon>
        <taxon>Pseudomonadati</taxon>
        <taxon>Bacteroidota</taxon>
        <taxon>Cytophagia</taxon>
        <taxon>Cytophagales</taxon>
        <taxon>Cytophagaceae</taxon>
        <taxon>Spirosoma</taxon>
    </lineage>
</organism>
<accession>A0ABW6AMK4</accession>
<evidence type="ECO:0000313" key="1">
    <source>
        <dbReference type="EMBL" id="MFD2936630.1"/>
    </source>
</evidence>
<dbReference type="RefSeq" id="WP_381505599.1">
    <property type="nucleotide sequence ID" value="NZ_JBHUOM010000023.1"/>
</dbReference>
<proteinExistence type="predicted"/>
<gene>
    <name evidence="1" type="ORF">ACFS25_22805</name>
</gene>
<dbReference type="EMBL" id="JBHUOM010000023">
    <property type="protein sequence ID" value="MFD2936630.1"/>
    <property type="molecule type" value="Genomic_DNA"/>
</dbReference>
<evidence type="ECO:0000313" key="2">
    <source>
        <dbReference type="Proteomes" id="UP001597512"/>
    </source>
</evidence>
<reference evidence="2" key="1">
    <citation type="journal article" date="2019" name="Int. J. Syst. Evol. Microbiol.">
        <title>The Global Catalogue of Microorganisms (GCM) 10K type strain sequencing project: providing services to taxonomists for standard genome sequencing and annotation.</title>
        <authorList>
            <consortium name="The Broad Institute Genomics Platform"/>
            <consortium name="The Broad Institute Genome Sequencing Center for Infectious Disease"/>
            <person name="Wu L."/>
            <person name="Ma J."/>
        </authorList>
    </citation>
    <scope>NUCLEOTIDE SEQUENCE [LARGE SCALE GENOMIC DNA]</scope>
    <source>
        <strain evidence="2">KCTC 52490</strain>
    </source>
</reference>
<keyword evidence="2" id="KW-1185">Reference proteome</keyword>
<name>A0ABW6AMK4_9BACT</name>
<sequence length="42" mass="4561">MYGRNWLNGEPVTQGAILAGGNYINALPASVKQIKPYENALK</sequence>
<comment type="caution">
    <text evidence="1">The sequence shown here is derived from an EMBL/GenBank/DDBJ whole genome shotgun (WGS) entry which is preliminary data.</text>
</comment>